<evidence type="ECO:0000313" key="19">
    <source>
        <dbReference type="Proteomes" id="UP000032266"/>
    </source>
</evidence>
<dbReference type="Pfam" id="PF08411">
    <property type="entry name" value="ExoI_SH3"/>
    <property type="match status" value="1"/>
</dbReference>
<dbReference type="SUPFAM" id="SSF53098">
    <property type="entry name" value="Ribonuclease H-like"/>
    <property type="match status" value="1"/>
</dbReference>
<dbReference type="InterPro" id="IPR012337">
    <property type="entry name" value="RNaseH-like_sf"/>
</dbReference>
<dbReference type="GO" id="GO:0006281">
    <property type="term" value="P:DNA repair"/>
    <property type="evidence" value="ECO:0007669"/>
    <property type="project" value="UniProtKB-KW"/>
</dbReference>
<dbReference type="EMBL" id="CP007142">
    <property type="protein sequence ID" value="AJQ96626.1"/>
    <property type="molecule type" value="Genomic_DNA"/>
</dbReference>
<dbReference type="Gene3D" id="3.30.420.10">
    <property type="entry name" value="Ribonuclease H-like superfamily/Ribonuclease H"/>
    <property type="match status" value="1"/>
</dbReference>
<dbReference type="InterPro" id="IPR023607">
    <property type="entry name" value="Exodeoxyribonuclease_I"/>
</dbReference>
<evidence type="ECO:0000256" key="9">
    <source>
        <dbReference type="ARBA" id="ARBA00022842"/>
    </source>
</evidence>
<keyword evidence="8 13" id="KW-0269">Exonuclease</keyword>
<organism evidence="18 19">
    <name type="scientific">Gynuella sunshinyii YC6258</name>
    <dbReference type="NCBI Taxonomy" id="1445510"/>
    <lineage>
        <taxon>Bacteria</taxon>
        <taxon>Pseudomonadati</taxon>
        <taxon>Pseudomonadota</taxon>
        <taxon>Gammaproteobacteria</taxon>
        <taxon>Oceanospirillales</taxon>
        <taxon>Saccharospirillaceae</taxon>
        <taxon>Gynuella</taxon>
    </lineage>
</organism>
<dbReference type="InterPro" id="IPR036397">
    <property type="entry name" value="RNaseH_sf"/>
</dbReference>
<evidence type="ECO:0000256" key="5">
    <source>
        <dbReference type="ARBA" id="ARBA00022723"/>
    </source>
</evidence>
<evidence type="ECO:0000313" key="18">
    <source>
        <dbReference type="EMBL" id="AJQ96626.1"/>
    </source>
</evidence>
<dbReference type="Gene3D" id="1.20.1280.70">
    <property type="entry name" value="Exonuclease ExoI, domain 3"/>
    <property type="match status" value="1"/>
</dbReference>
<feature type="binding site" evidence="15">
    <location>
        <position position="9"/>
    </location>
    <ligand>
        <name>Mg(2+)</name>
        <dbReference type="ChEBI" id="CHEBI:18420"/>
        <label>1</label>
    </ligand>
</feature>
<dbReference type="SMART" id="SM00479">
    <property type="entry name" value="EXOIII"/>
    <property type="match status" value="1"/>
</dbReference>
<evidence type="ECO:0000256" key="11">
    <source>
        <dbReference type="ARBA" id="ARBA00023204"/>
    </source>
</evidence>
<accession>A0A0C5VQU1</accession>
<dbReference type="GO" id="GO:0008310">
    <property type="term" value="F:single-stranded DNA 3'-5' DNA exonuclease activity"/>
    <property type="evidence" value="ECO:0007669"/>
    <property type="project" value="UniProtKB-EC"/>
</dbReference>
<name>A0A0C5VQU1_9GAMM</name>
<dbReference type="InterPro" id="IPR013620">
    <property type="entry name" value="Exonuc_1_SH3"/>
</dbReference>
<evidence type="ECO:0000256" key="1">
    <source>
        <dbReference type="ARBA" id="ARBA00000563"/>
    </source>
</evidence>
<dbReference type="Pfam" id="PF00929">
    <property type="entry name" value="RNase_T"/>
    <property type="match status" value="1"/>
</dbReference>
<comment type="cofactor">
    <cofactor evidence="15">
        <name>Mg(2+)</name>
        <dbReference type="ChEBI" id="CHEBI:18420"/>
    </cofactor>
    <text evidence="15">Binds 2 Mg(2+) ions per monomer.</text>
</comment>
<dbReference type="NCBIfam" id="NF008746">
    <property type="entry name" value="PRK11779.1"/>
    <property type="match status" value="1"/>
</dbReference>
<dbReference type="EC" id="3.1.11.1" evidence="2 13"/>
<comment type="catalytic activity">
    <reaction evidence="1 13">
        <text>Exonucleolytic cleavage in the 3'- to 5'-direction to yield nucleoside 5'-phosphates.</text>
        <dbReference type="EC" id="3.1.11.1"/>
    </reaction>
</comment>
<dbReference type="CDD" id="cd06138">
    <property type="entry name" value="ExoI_N"/>
    <property type="match status" value="1"/>
</dbReference>
<dbReference type="RefSeq" id="WP_044618603.1">
    <property type="nucleotide sequence ID" value="NZ_CP007142.1"/>
</dbReference>
<dbReference type="KEGG" id="gsn:YC6258_04594"/>
<dbReference type="InterPro" id="IPR013520">
    <property type="entry name" value="Ribonucl_H"/>
</dbReference>
<dbReference type="STRING" id="1445510.YC6258_04594"/>
<evidence type="ECO:0000256" key="7">
    <source>
        <dbReference type="ARBA" id="ARBA00022801"/>
    </source>
</evidence>
<keyword evidence="10" id="KW-0238">DNA-binding</keyword>
<sequence length="477" mass="54607">MSATLLWYDYETWGSDPRRDRAAQFAAVRTDMELNQIGEPIDLLCKPALDTVIDPGACQITHISPKTALARGVSELEFANLIHAQMSQPQTCTLGYNSIRFDDELTRFLFYRNLLDPYEREWKHGNSRWDLLDVARLTYALRPEGIHWPTGLDGKTSFRLELLTQANGIQHESAHDAVSDVKATIAFARLIRSVQPRLFDFAFSLRQKQTVQEQFDFIQRKPVLHISGMFPVEQGCMAVVAPIGVHPLNRNEIICFNLDQDPELLLQLSAEEISQRLFTATADLPEGVERIGLKSIHANKSPMVVPVKMLDQDVARRFGFDLERLRQHAAKLQQMPHIDQKIAEIYSREPMPEVDPDEALYAGFINDADKSLMSTFRSLSPEQMAEFSGHFSDSRLNALAFRLRARNYPNTLQGEEKQRWLERCREVFTQQTSGCPRTGEQALDQLQQYRLESPEDEVLWNDIEQHLLLQRQALLGS</sequence>
<evidence type="ECO:0000256" key="4">
    <source>
        <dbReference type="ARBA" id="ARBA00022722"/>
    </source>
</evidence>
<evidence type="ECO:0000256" key="8">
    <source>
        <dbReference type="ARBA" id="ARBA00022839"/>
    </source>
</evidence>
<dbReference type="PATRIC" id="fig|1445510.3.peg.4557"/>
<dbReference type="Proteomes" id="UP000032266">
    <property type="component" value="Chromosome"/>
</dbReference>
<dbReference type="PIRSF" id="PIRSF000977">
    <property type="entry name" value="Exodeoxyribonuclease_I"/>
    <property type="match status" value="1"/>
</dbReference>
<evidence type="ECO:0000256" key="15">
    <source>
        <dbReference type="PIRSR" id="PIRSR000977-2"/>
    </source>
</evidence>
<dbReference type="AlphaFoldDB" id="A0A0C5VQU1"/>
<feature type="binding site" evidence="15">
    <location>
        <position position="11"/>
    </location>
    <ligand>
        <name>Mg(2+)</name>
        <dbReference type="ChEBI" id="CHEBI:18420"/>
        <label>2</label>
    </ligand>
</feature>
<protein>
    <recommendedName>
        <fullName evidence="3 13">Exodeoxyribonuclease I</fullName>
        <ecNumber evidence="2 13">3.1.11.1</ecNumber>
    </recommendedName>
</protein>
<keyword evidence="9 15" id="KW-0460">Magnesium</keyword>
<evidence type="ECO:0000259" key="16">
    <source>
        <dbReference type="PROSITE" id="PS51784"/>
    </source>
</evidence>
<dbReference type="PANTHER" id="PTHR11046:SF11">
    <property type="entry name" value="EXODEOXYRIBONUCLEASE I"/>
    <property type="match status" value="1"/>
</dbReference>
<keyword evidence="4 13" id="KW-0540">Nuclease</keyword>
<dbReference type="Pfam" id="PF26016">
    <property type="entry name" value="ExoI_C"/>
    <property type="match status" value="1"/>
</dbReference>
<dbReference type="GO" id="GO:0046872">
    <property type="term" value="F:metal ion binding"/>
    <property type="evidence" value="ECO:0007669"/>
    <property type="project" value="UniProtKB-KW"/>
</dbReference>
<dbReference type="GO" id="GO:0000175">
    <property type="term" value="F:3'-5'-RNA exonuclease activity"/>
    <property type="evidence" value="ECO:0007669"/>
    <property type="project" value="InterPro"/>
</dbReference>
<evidence type="ECO:0000256" key="3">
    <source>
        <dbReference type="ARBA" id="ARBA00019900"/>
    </source>
</evidence>
<dbReference type="PROSITE" id="PS51784">
    <property type="entry name" value="EXOI_SH3"/>
    <property type="match status" value="1"/>
</dbReference>
<feature type="domain" description="ExoI C-terminal" evidence="17">
    <location>
        <begin position="352"/>
        <end position="475"/>
    </location>
</feature>
<evidence type="ECO:0000256" key="6">
    <source>
        <dbReference type="ARBA" id="ARBA00022763"/>
    </source>
</evidence>
<dbReference type="InterPro" id="IPR022894">
    <property type="entry name" value="Oligoribonuclease"/>
</dbReference>
<dbReference type="InterPro" id="IPR058561">
    <property type="entry name" value="Exonuc_1_C"/>
</dbReference>
<dbReference type="FunFam" id="3.30.420.10:FF:000033">
    <property type="entry name" value="Exodeoxyribonuclease I"/>
    <property type="match status" value="1"/>
</dbReference>
<keyword evidence="11 13" id="KW-0234">DNA repair</keyword>
<dbReference type="InterPro" id="IPR038649">
    <property type="entry name" value="EXOI_SH3_sf"/>
</dbReference>
<feature type="binding site" evidence="14">
    <location>
        <position position="159"/>
    </location>
    <ligand>
        <name>substrate</name>
    </ligand>
</feature>
<keyword evidence="6 13" id="KW-0227">DNA damage</keyword>
<comment type="subunit">
    <text evidence="12">Monomer. Interacts with ssb (via C-terminus); this interaction stimulates the exonuclease activity by recruiting the enzyme to its substrate.</text>
</comment>
<keyword evidence="7 13" id="KW-0378">Hydrolase</keyword>
<dbReference type="InterPro" id="IPR034747">
    <property type="entry name" value="EXOI_SH3"/>
</dbReference>
<evidence type="ECO:0000256" key="10">
    <source>
        <dbReference type="ARBA" id="ARBA00023125"/>
    </source>
</evidence>
<evidence type="ECO:0000259" key="17">
    <source>
        <dbReference type="PROSITE" id="PS51785"/>
    </source>
</evidence>
<dbReference type="PROSITE" id="PS51785">
    <property type="entry name" value="EXOI_C"/>
    <property type="match status" value="1"/>
</dbReference>
<dbReference type="HOGENOM" id="CLU_043508_1_1_6"/>
<dbReference type="Gene3D" id="3.30.1520.20">
    <property type="entry name" value="Exonuclease ExoI, domain 2"/>
    <property type="match status" value="1"/>
</dbReference>
<feature type="binding site" evidence="15">
    <location>
        <position position="180"/>
    </location>
    <ligand>
        <name>Mg(2+)</name>
        <dbReference type="ChEBI" id="CHEBI:18420"/>
        <label>2</label>
    </ligand>
</feature>
<gene>
    <name evidence="18" type="ORF">YC6258_04594</name>
</gene>
<keyword evidence="19" id="KW-1185">Reference proteome</keyword>
<evidence type="ECO:0000256" key="2">
    <source>
        <dbReference type="ARBA" id="ARBA00012108"/>
    </source>
</evidence>
<reference evidence="18 19" key="1">
    <citation type="submission" date="2014-01" db="EMBL/GenBank/DDBJ databases">
        <title>Full genme sequencing of cellulolytic bacterium Gynuella sunshinyii YC6258T gen. nov., sp. nov.</title>
        <authorList>
            <person name="Khan H."/>
            <person name="Chung E.J."/>
            <person name="Chung Y.R."/>
        </authorList>
    </citation>
    <scope>NUCLEOTIDE SEQUENCE [LARGE SCALE GENOMIC DNA]</scope>
    <source>
        <strain evidence="18 19">YC6258</strain>
    </source>
</reference>
<dbReference type="GO" id="GO:0003677">
    <property type="term" value="F:DNA binding"/>
    <property type="evidence" value="ECO:0007669"/>
    <property type="project" value="UniProtKB-KW"/>
</dbReference>
<evidence type="ECO:0000256" key="13">
    <source>
        <dbReference type="PIRNR" id="PIRNR000977"/>
    </source>
</evidence>
<feature type="binding site" evidence="14">
    <location>
        <position position="11"/>
    </location>
    <ligand>
        <name>substrate</name>
    </ligand>
</feature>
<evidence type="ECO:0000256" key="14">
    <source>
        <dbReference type="PIRSR" id="PIRSR000977-1"/>
    </source>
</evidence>
<feature type="domain" description="ExoI SH3-like" evidence="16">
    <location>
        <begin position="196"/>
        <end position="350"/>
    </location>
</feature>
<proteinExistence type="predicted"/>
<dbReference type="PANTHER" id="PTHR11046">
    <property type="entry name" value="OLIGORIBONUCLEASE, MITOCHONDRIAL"/>
    <property type="match status" value="1"/>
</dbReference>
<keyword evidence="5 15" id="KW-0479">Metal-binding</keyword>
<evidence type="ECO:0000256" key="12">
    <source>
        <dbReference type="ARBA" id="ARBA00046792"/>
    </source>
</evidence>